<organism evidence="1 2">
    <name type="scientific">Oryza sativa subsp. japonica</name>
    <name type="common">Rice</name>
    <dbReference type="NCBI Taxonomy" id="39947"/>
    <lineage>
        <taxon>Eukaryota</taxon>
        <taxon>Viridiplantae</taxon>
        <taxon>Streptophyta</taxon>
        <taxon>Embryophyta</taxon>
        <taxon>Tracheophyta</taxon>
        <taxon>Spermatophyta</taxon>
        <taxon>Magnoliopsida</taxon>
        <taxon>Liliopsida</taxon>
        <taxon>Poales</taxon>
        <taxon>Poaceae</taxon>
        <taxon>BOP clade</taxon>
        <taxon>Oryzoideae</taxon>
        <taxon>Oryzeae</taxon>
        <taxon>Oryzinae</taxon>
        <taxon>Oryza</taxon>
        <taxon>Oryza sativa</taxon>
    </lineage>
</organism>
<dbReference type="AlphaFoldDB" id="Q69XU0"/>
<dbReference type="EMBL" id="AP003545">
    <property type="protein sequence ID" value="BAD35387.1"/>
    <property type="molecule type" value="Genomic_DNA"/>
</dbReference>
<dbReference type="Proteomes" id="UP000000763">
    <property type="component" value="Chromosome 6"/>
</dbReference>
<name>Q69XU0_ORYSJ</name>
<gene>
    <name evidence="1" type="primary">P0613F06.16</name>
</gene>
<evidence type="ECO:0000313" key="2">
    <source>
        <dbReference type="Proteomes" id="UP000000763"/>
    </source>
</evidence>
<reference evidence="2" key="2">
    <citation type="journal article" date="2008" name="Nucleic Acids Res.">
        <title>The rice annotation project database (RAP-DB): 2008 update.</title>
        <authorList>
            <consortium name="The rice annotation project (RAP)"/>
        </authorList>
    </citation>
    <scope>GENOME REANNOTATION</scope>
    <source>
        <strain evidence="2">cv. Nipponbare</strain>
    </source>
</reference>
<protein>
    <submittedName>
        <fullName evidence="1">Uncharacterized protein</fullName>
    </submittedName>
</protein>
<evidence type="ECO:0000313" key="1">
    <source>
        <dbReference type="EMBL" id="BAD35387.1"/>
    </source>
</evidence>
<proteinExistence type="predicted"/>
<accession>Q69XU0</accession>
<sequence>MAGSYDEHVGTVVVGQAEVGDCVGSMDVFDAVGEEERQGDDAAITFIGGFGARSRHVAGLAM</sequence>
<reference evidence="2" key="1">
    <citation type="journal article" date="2005" name="Nature">
        <title>The map-based sequence of the rice genome.</title>
        <authorList>
            <consortium name="International rice genome sequencing project (IRGSP)"/>
            <person name="Matsumoto T."/>
            <person name="Wu J."/>
            <person name="Kanamori H."/>
            <person name="Katayose Y."/>
            <person name="Fujisawa M."/>
            <person name="Namiki N."/>
            <person name="Mizuno H."/>
            <person name="Yamamoto K."/>
            <person name="Antonio B.A."/>
            <person name="Baba T."/>
            <person name="Sakata K."/>
            <person name="Nagamura Y."/>
            <person name="Aoki H."/>
            <person name="Arikawa K."/>
            <person name="Arita K."/>
            <person name="Bito T."/>
            <person name="Chiden Y."/>
            <person name="Fujitsuka N."/>
            <person name="Fukunaka R."/>
            <person name="Hamada M."/>
            <person name="Harada C."/>
            <person name="Hayashi A."/>
            <person name="Hijishita S."/>
            <person name="Honda M."/>
            <person name="Hosokawa S."/>
            <person name="Ichikawa Y."/>
            <person name="Idonuma A."/>
            <person name="Iijima M."/>
            <person name="Ikeda M."/>
            <person name="Ikeno M."/>
            <person name="Ito K."/>
            <person name="Ito S."/>
            <person name="Ito T."/>
            <person name="Ito Y."/>
            <person name="Ito Y."/>
            <person name="Iwabuchi A."/>
            <person name="Kamiya K."/>
            <person name="Karasawa W."/>
            <person name="Kurita K."/>
            <person name="Katagiri S."/>
            <person name="Kikuta A."/>
            <person name="Kobayashi H."/>
            <person name="Kobayashi N."/>
            <person name="Machita K."/>
            <person name="Maehara T."/>
            <person name="Masukawa M."/>
            <person name="Mizubayashi T."/>
            <person name="Mukai Y."/>
            <person name="Nagasaki H."/>
            <person name="Nagata Y."/>
            <person name="Naito S."/>
            <person name="Nakashima M."/>
            <person name="Nakama Y."/>
            <person name="Nakamichi Y."/>
            <person name="Nakamura M."/>
            <person name="Meguro A."/>
            <person name="Negishi M."/>
            <person name="Ohta I."/>
            <person name="Ohta T."/>
            <person name="Okamoto M."/>
            <person name="Ono N."/>
            <person name="Saji S."/>
            <person name="Sakaguchi M."/>
            <person name="Sakai K."/>
            <person name="Shibata M."/>
            <person name="Shimokawa T."/>
            <person name="Song J."/>
            <person name="Takazaki Y."/>
            <person name="Terasawa K."/>
            <person name="Tsugane M."/>
            <person name="Tsuji K."/>
            <person name="Ueda S."/>
            <person name="Waki K."/>
            <person name="Yamagata H."/>
            <person name="Yamamoto M."/>
            <person name="Yamamoto S."/>
            <person name="Yamane H."/>
            <person name="Yoshiki S."/>
            <person name="Yoshihara R."/>
            <person name="Yukawa K."/>
            <person name="Zhong H."/>
            <person name="Yano M."/>
            <person name="Yuan Q."/>
            <person name="Ouyang S."/>
            <person name="Liu J."/>
            <person name="Jones K.M."/>
            <person name="Gansberger K."/>
            <person name="Moffat K."/>
            <person name="Hill J."/>
            <person name="Bera J."/>
            <person name="Fadrosh D."/>
            <person name="Jin S."/>
            <person name="Johri S."/>
            <person name="Kim M."/>
            <person name="Overton L."/>
            <person name="Reardon M."/>
            <person name="Tsitrin T."/>
            <person name="Vuong H."/>
            <person name="Weaver B."/>
            <person name="Ciecko A."/>
            <person name="Tallon L."/>
            <person name="Jackson J."/>
            <person name="Pai G."/>
            <person name="Aken S.V."/>
            <person name="Utterback T."/>
            <person name="Reidmuller S."/>
            <person name="Feldblyum T."/>
            <person name="Hsiao J."/>
            <person name="Zismann V."/>
            <person name="Iobst S."/>
            <person name="de Vazeille A.R."/>
            <person name="Buell C.R."/>
            <person name="Ying K."/>
            <person name="Li Y."/>
            <person name="Lu T."/>
            <person name="Huang Y."/>
            <person name="Zhao Q."/>
            <person name="Feng Q."/>
            <person name="Zhang L."/>
            <person name="Zhu J."/>
            <person name="Weng Q."/>
            <person name="Mu J."/>
            <person name="Lu Y."/>
            <person name="Fan D."/>
            <person name="Liu Y."/>
            <person name="Guan J."/>
            <person name="Zhang Y."/>
            <person name="Yu S."/>
            <person name="Liu X."/>
            <person name="Zhang Y."/>
            <person name="Hong G."/>
            <person name="Han B."/>
            <person name="Choisne N."/>
            <person name="Demange N."/>
            <person name="Orjeda G."/>
            <person name="Samain S."/>
            <person name="Cattolico L."/>
            <person name="Pelletier E."/>
            <person name="Couloux A."/>
            <person name="Segurens B."/>
            <person name="Wincker P."/>
            <person name="D'Hont A."/>
            <person name="Scarpelli C."/>
            <person name="Weissenbach J."/>
            <person name="Salanoubat M."/>
            <person name="Quetier F."/>
            <person name="Yu Y."/>
            <person name="Kim H.R."/>
            <person name="Rambo T."/>
            <person name="Currie J."/>
            <person name="Collura K."/>
            <person name="Luo M."/>
            <person name="Yang T."/>
            <person name="Ammiraju J.S.S."/>
            <person name="Engler F."/>
            <person name="Soderlund C."/>
            <person name="Wing R.A."/>
            <person name="Palmer L.E."/>
            <person name="de la Bastide M."/>
            <person name="Spiegel L."/>
            <person name="Nascimento L."/>
            <person name="Zutavern T."/>
            <person name="O'Shaughnessy A."/>
            <person name="Dike S."/>
            <person name="Dedhia N."/>
            <person name="Preston R."/>
            <person name="Balija V."/>
            <person name="McCombie W.R."/>
            <person name="Chow T."/>
            <person name="Chen H."/>
            <person name="Chung M."/>
            <person name="Chen C."/>
            <person name="Shaw J."/>
            <person name="Wu H."/>
            <person name="Hsiao K."/>
            <person name="Chao Y."/>
            <person name="Chu M."/>
            <person name="Cheng C."/>
            <person name="Hour A."/>
            <person name="Lee P."/>
            <person name="Lin S."/>
            <person name="Lin Y."/>
            <person name="Liou J."/>
            <person name="Liu S."/>
            <person name="Hsing Y."/>
            <person name="Raghuvanshi S."/>
            <person name="Mohanty A."/>
            <person name="Bharti A.K."/>
            <person name="Gaur A."/>
            <person name="Gupta V."/>
            <person name="Kumar D."/>
            <person name="Ravi V."/>
            <person name="Vij S."/>
            <person name="Kapur A."/>
            <person name="Khurana P."/>
            <person name="Khurana P."/>
            <person name="Khurana J.P."/>
            <person name="Tyagi A.K."/>
            <person name="Gaikwad K."/>
            <person name="Singh A."/>
            <person name="Dalal V."/>
            <person name="Srivastava S."/>
            <person name="Dixit A."/>
            <person name="Pal A.K."/>
            <person name="Ghazi I.A."/>
            <person name="Yadav M."/>
            <person name="Pandit A."/>
            <person name="Bhargava A."/>
            <person name="Sureshbabu K."/>
            <person name="Batra K."/>
            <person name="Sharma T.R."/>
            <person name="Mohapatra T."/>
            <person name="Singh N.K."/>
            <person name="Messing J."/>
            <person name="Nelson A.B."/>
            <person name="Fuks G."/>
            <person name="Kavchok S."/>
            <person name="Keizer G."/>
            <person name="Linton E."/>
            <person name="Llaca V."/>
            <person name="Song R."/>
            <person name="Tanyolac B."/>
            <person name="Young S."/>
            <person name="Ho-Il K."/>
            <person name="Hahn J.H."/>
            <person name="Sangsakoo G."/>
            <person name="Vanavichit A."/>
            <person name="de Mattos Luiz.A.T."/>
            <person name="Zimmer P.D."/>
            <person name="Malone G."/>
            <person name="Dellagostin O."/>
            <person name="de Oliveira A.C."/>
            <person name="Bevan M."/>
            <person name="Bancroft I."/>
            <person name="Minx P."/>
            <person name="Cordum H."/>
            <person name="Wilson R."/>
            <person name="Cheng Z."/>
            <person name="Jin W."/>
            <person name="Jiang J."/>
            <person name="Leong S.A."/>
            <person name="Iwama H."/>
            <person name="Gojobori T."/>
            <person name="Itoh T."/>
            <person name="Niimura Y."/>
            <person name="Fujii Y."/>
            <person name="Habara T."/>
            <person name="Sakai H."/>
            <person name="Sato Y."/>
            <person name="Wilson G."/>
            <person name="Kumar K."/>
            <person name="McCouch S."/>
            <person name="Juretic N."/>
            <person name="Hoen D."/>
            <person name="Wright S."/>
            <person name="Bruskiewich R."/>
            <person name="Bureau T."/>
            <person name="Miyao A."/>
            <person name="Hirochika H."/>
            <person name="Nishikawa T."/>
            <person name="Kadowaki K."/>
            <person name="Sugiura M."/>
            <person name="Burr B."/>
            <person name="Sasaki T."/>
        </authorList>
    </citation>
    <scope>NUCLEOTIDE SEQUENCE [LARGE SCALE GENOMIC DNA]</scope>
    <source>
        <strain evidence="2">cv. Nipponbare</strain>
    </source>
</reference>